<feature type="transmembrane region" description="Helical" evidence="1">
    <location>
        <begin position="71"/>
        <end position="91"/>
    </location>
</feature>
<dbReference type="GO" id="GO:0006508">
    <property type="term" value="P:proteolysis"/>
    <property type="evidence" value="ECO:0007669"/>
    <property type="project" value="UniProtKB-KW"/>
</dbReference>
<keyword evidence="1" id="KW-0812">Transmembrane</keyword>
<keyword evidence="1" id="KW-1133">Transmembrane helix</keyword>
<feature type="transmembrane region" description="Helical" evidence="1">
    <location>
        <begin position="97"/>
        <end position="117"/>
    </location>
</feature>
<feature type="transmembrane region" description="Helical" evidence="1">
    <location>
        <begin position="138"/>
        <end position="159"/>
    </location>
</feature>
<dbReference type="Pfam" id="PF02517">
    <property type="entry name" value="Rce1-like"/>
    <property type="match status" value="1"/>
</dbReference>
<feature type="transmembrane region" description="Helical" evidence="1">
    <location>
        <begin position="238"/>
        <end position="257"/>
    </location>
</feature>
<feature type="transmembrane region" description="Helical" evidence="1">
    <location>
        <begin position="197"/>
        <end position="218"/>
    </location>
</feature>
<evidence type="ECO:0000259" key="2">
    <source>
        <dbReference type="Pfam" id="PF02517"/>
    </source>
</evidence>
<feature type="domain" description="CAAX prenyl protease 2/Lysostaphin resistance protein A-like" evidence="2">
    <location>
        <begin position="104"/>
        <end position="209"/>
    </location>
</feature>
<feature type="transmembrane region" description="Helical" evidence="1">
    <location>
        <begin position="171"/>
        <end position="190"/>
    </location>
</feature>
<evidence type="ECO:0000256" key="1">
    <source>
        <dbReference type="SAM" id="Phobius"/>
    </source>
</evidence>
<sequence>MRKFKDLALSIVALFVSYGVYRLSAHLLSSIDNEFLVDFLVQLVFAIMIFLSVLVLKKTWIYRPNMRKMKVGWTAALVLLLSFAGAAIQAIDKIPSISVTGVDLVLFLAKNLLIGFCEESLFRGLIQNSFHDIFGEDDTPHVFLGVICGAFCFGAMHLTNALKPEVSFSGAAAQAMFTFCTGILLATVYFRTGKNLWIVAFLHGINDVFAYIAAGRLSGVNAGEAVVSSTSSLATGNVFLQVLVTFCLFSAISLFLLRPKKLRQLQEL</sequence>
<dbReference type="AlphaFoldDB" id="A0A1I5Y0A2"/>
<reference evidence="4" key="1">
    <citation type="submission" date="2016-10" db="EMBL/GenBank/DDBJ databases">
        <authorList>
            <person name="Varghese N."/>
            <person name="Submissions S."/>
        </authorList>
    </citation>
    <scope>NUCLEOTIDE SEQUENCE [LARGE SCALE GENOMIC DNA]</scope>
    <source>
        <strain evidence="4">P18</strain>
    </source>
</reference>
<dbReference type="GO" id="GO:0080120">
    <property type="term" value="P:CAAX-box protein maturation"/>
    <property type="evidence" value="ECO:0007669"/>
    <property type="project" value="UniProtKB-ARBA"/>
</dbReference>
<protein>
    <submittedName>
        <fullName evidence="3">CAAX protease self-immunity</fullName>
    </submittedName>
</protein>
<dbReference type="EMBL" id="FOXO01000039">
    <property type="protein sequence ID" value="SFQ37584.1"/>
    <property type="molecule type" value="Genomic_DNA"/>
</dbReference>
<gene>
    <name evidence="3" type="ORF">SAMN04487928_13921</name>
</gene>
<evidence type="ECO:0000313" key="4">
    <source>
        <dbReference type="Proteomes" id="UP000182624"/>
    </source>
</evidence>
<proteinExistence type="predicted"/>
<name>A0A1I5Y0A2_9FIRM</name>
<keyword evidence="3" id="KW-0645">Protease</keyword>
<keyword evidence="1" id="KW-0472">Membrane</keyword>
<keyword evidence="4" id="KW-1185">Reference proteome</keyword>
<feature type="transmembrane region" description="Helical" evidence="1">
    <location>
        <begin position="35"/>
        <end position="56"/>
    </location>
</feature>
<evidence type="ECO:0000313" key="3">
    <source>
        <dbReference type="EMBL" id="SFQ37584.1"/>
    </source>
</evidence>
<dbReference type="RefSeq" id="WP_074891608.1">
    <property type="nucleotide sequence ID" value="NZ_FOXO01000039.1"/>
</dbReference>
<dbReference type="GO" id="GO:0004175">
    <property type="term" value="F:endopeptidase activity"/>
    <property type="evidence" value="ECO:0007669"/>
    <property type="project" value="UniProtKB-ARBA"/>
</dbReference>
<organism evidence="3 4">
    <name type="scientific">Butyrivibrio proteoclasticus</name>
    <dbReference type="NCBI Taxonomy" id="43305"/>
    <lineage>
        <taxon>Bacteria</taxon>
        <taxon>Bacillati</taxon>
        <taxon>Bacillota</taxon>
        <taxon>Clostridia</taxon>
        <taxon>Lachnospirales</taxon>
        <taxon>Lachnospiraceae</taxon>
        <taxon>Butyrivibrio</taxon>
    </lineage>
</organism>
<dbReference type="InterPro" id="IPR003675">
    <property type="entry name" value="Rce1/LyrA-like_dom"/>
</dbReference>
<dbReference type="Proteomes" id="UP000182624">
    <property type="component" value="Unassembled WGS sequence"/>
</dbReference>
<keyword evidence="3" id="KW-0378">Hydrolase</keyword>
<accession>A0A1I5Y0A2</accession>